<proteinExistence type="predicted"/>
<dbReference type="InterPro" id="IPR029058">
    <property type="entry name" value="AB_hydrolase_fold"/>
</dbReference>
<dbReference type="Proteomes" id="UP000295627">
    <property type="component" value="Unassembled WGS sequence"/>
</dbReference>
<dbReference type="AlphaFoldDB" id="A0A4R5P9I8"/>
<gene>
    <name evidence="2" type="ORF">EJ571_17590</name>
</gene>
<dbReference type="Gene3D" id="3.40.50.1820">
    <property type="entry name" value="alpha/beta hydrolase"/>
    <property type="match status" value="1"/>
</dbReference>
<sequence>MTPSTRPAPPANISVPALAPANWFGQGLHGRGNAEGFLHAPNGGCTCTPGHHDEWCYLSESVALQQQFFDHYLKCRDNSWPDALRVVMHVPHPDGGHRTGRVQQSGVRVGPDQRYRRVVAE</sequence>
<feature type="region of interest" description="Disordered" evidence="1">
    <location>
        <begin position="91"/>
        <end position="110"/>
    </location>
</feature>
<evidence type="ECO:0000313" key="2">
    <source>
        <dbReference type="EMBL" id="TDH20576.1"/>
    </source>
</evidence>
<evidence type="ECO:0000313" key="3">
    <source>
        <dbReference type="Proteomes" id="UP000295627"/>
    </source>
</evidence>
<organism evidence="2 3">
    <name type="scientific">Mycobacteroides franklinii</name>
    <dbReference type="NCBI Taxonomy" id="948102"/>
    <lineage>
        <taxon>Bacteria</taxon>
        <taxon>Bacillati</taxon>
        <taxon>Actinomycetota</taxon>
        <taxon>Actinomycetes</taxon>
        <taxon>Mycobacteriales</taxon>
        <taxon>Mycobacteriaceae</taxon>
        <taxon>Mycobacteroides</taxon>
    </lineage>
</organism>
<dbReference type="RefSeq" id="WP_133052575.1">
    <property type="nucleotide sequence ID" value="NZ_RXLR01000017.1"/>
</dbReference>
<comment type="caution">
    <text evidence="2">The sequence shown here is derived from an EMBL/GenBank/DDBJ whole genome shotgun (WGS) entry which is preliminary data.</text>
</comment>
<accession>A0A4R5P9I8</accession>
<name>A0A4R5P9I8_9MYCO</name>
<reference evidence="2 3" key="1">
    <citation type="journal article" date="2019" name="Sci. Rep.">
        <title>Extended insight into the Mycobacterium chelonae-abscessus complex through whole genome sequencing of Mycobacterium salmoniphilum outbreak and Mycobacterium salmoniphilum-like strains.</title>
        <authorList>
            <person name="Behra P.R.K."/>
            <person name="Das S."/>
            <person name="Pettersson B.M.F."/>
            <person name="Shirreff L."/>
            <person name="DuCote T."/>
            <person name="Jacobsson K.G."/>
            <person name="Ennis D.G."/>
            <person name="Kirsebom L.A."/>
        </authorList>
    </citation>
    <scope>NUCLEOTIDE SEQUENCE [LARGE SCALE GENOMIC DNA]</scope>
    <source>
        <strain evidence="2 3">DSM 45524</strain>
    </source>
</reference>
<dbReference type="EMBL" id="RXLR01000017">
    <property type="protein sequence ID" value="TDH20576.1"/>
    <property type="molecule type" value="Genomic_DNA"/>
</dbReference>
<evidence type="ECO:0000256" key="1">
    <source>
        <dbReference type="SAM" id="MobiDB-lite"/>
    </source>
</evidence>
<protein>
    <submittedName>
        <fullName evidence="2">Uncharacterized protein</fullName>
    </submittedName>
</protein>